<evidence type="ECO:0000313" key="2">
    <source>
        <dbReference type="Proteomes" id="UP000187735"/>
    </source>
</evidence>
<dbReference type="AlphaFoldDB" id="A0A1P8WEJ0"/>
<organism evidence="1 2">
    <name type="scientific">Fuerstiella marisgermanici</name>
    <dbReference type="NCBI Taxonomy" id="1891926"/>
    <lineage>
        <taxon>Bacteria</taxon>
        <taxon>Pseudomonadati</taxon>
        <taxon>Planctomycetota</taxon>
        <taxon>Planctomycetia</taxon>
        <taxon>Planctomycetales</taxon>
        <taxon>Planctomycetaceae</taxon>
        <taxon>Fuerstiella</taxon>
    </lineage>
</organism>
<dbReference type="STRING" id="1891926.Fuma_02096"/>
<dbReference type="EMBL" id="CP017641">
    <property type="protein sequence ID" value="APZ92485.1"/>
    <property type="molecule type" value="Genomic_DNA"/>
</dbReference>
<accession>A0A1P8WEJ0</accession>
<sequence length="48" mass="5202">MERGKFDEESGSVIFNSICAKTYLRVSCCLPLADQPANPAAKRRADAA</sequence>
<proteinExistence type="predicted"/>
<keyword evidence="2" id="KW-1185">Reference proteome</keyword>
<gene>
    <name evidence="1" type="ORF">Fuma_02096</name>
</gene>
<evidence type="ECO:0000313" key="1">
    <source>
        <dbReference type="EMBL" id="APZ92485.1"/>
    </source>
</evidence>
<dbReference type="Proteomes" id="UP000187735">
    <property type="component" value="Chromosome"/>
</dbReference>
<dbReference type="KEGG" id="fmr:Fuma_02096"/>
<reference evidence="1 2" key="1">
    <citation type="journal article" date="2016" name="Front. Microbiol.">
        <title>Fuerstia marisgermanicae gen. nov., sp. nov., an Unusual Member of the Phylum Planctomycetes from the German Wadden Sea.</title>
        <authorList>
            <person name="Kohn T."/>
            <person name="Heuer A."/>
            <person name="Jogler M."/>
            <person name="Vollmers J."/>
            <person name="Boedeker C."/>
            <person name="Bunk B."/>
            <person name="Rast P."/>
            <person name="Borchert D."/>
            <person name="Glockner I."/>
            <person name="Freese H.M."/>
            <person name="Klenk H.P."/>
            <person name="Overmann J."/>
            <person name="Kaster A.K."/>
            <person name="Rohde M."/>
            <person name="Wiegand S."/>
            <person name="Jogler C."/>
        </authorList>
    </citation>
    <scope>NUCLEOTIDE SEQUENCE [LARGE SCALE GENOMIC DNA]</scope>
    <source>
        <strain evidence="1 2">NH11</strain>
    </source>
</reference>
<protein>
    <submittedName>
        <fullName evidence="1">Uncharacterized protein</fullName>
    </submittedName>
</protein>
<name>A0A1P8WEJ0_9PLAN</name>